<protein>
    <submittedName>
        <fullName evidence="1">Uncharacterized protein</fullName>
    </submittedName>
</protein>
<comment type="caution">
    <text evidence="1">The sequence shown here is derived from an EMBL/GenBank/DDBJ whole genome shotgun (WGS) entry which is preliminary data.</text>
</comment>
<reference evidence="1" key="1">
    <citation type="submission" date="2019-10" db="EMBL/GenBank/DDBJ databases">
        <authorList>
            <consortium name="DOE Joint Genome Institute"/>
            <person name="Kuo A."/>
            <person name="Miyauchi S."/>
            <person name="Kiss E."/>
            <person name="Drula E."/>
            <person name="Kohler A."/>
            <person name="Sanchez-Garcia M."/>
            <person name="Andreopoulos B."/>
            <person name="Barry K.W."/>
            <person name="Bonito G."/>
            <person name="Buee M."/>
            <person name="Carver A."/>
            <person name="Chen C."/>
            <person name="Cichocki N."/>
            <person name="Clum A."/>
            <person name="Culley D."/>
            <person name="Crous P.W."/>
            <person name="Fauchery L."/>
            <person name="Girlanda M."/>
            <person name="Hayes R."/>
            <person name="Keri Z."/>
            <person name="Labutti K."/>
            <person name="Lipzen A."/>
            <person name="Lombard V."/>
            <person name="Magnuson J."/>
            <person name="Maillard F."/>
            <person name="Morin E."/>
            <person name="Murat C."/>
            <person name="Nolan M."/>
            <person name="Ohm R."/>
            <person name="Pangilinan J."/>
            <person name="Pereira M."/>
            <person name="Perotto S."/>
            <person name="Peter M."/>
            <person name="Riley R."/>
            <person name="Sitrit Y."/>
            <person name="Stielow B."/>
            <person name="Szollosi G."/>
            <person name="Zifcakova L."/>
            <person name="Stursova M."/>
            <person name="Spatafora J.W."/>
            <person name="Tedersoo L."/>
            <person name="Vaario L.-M."/>
            <person name="Yamada A."/>
            <person name="Yan M."/>
            <person name="Wang P."/>
            <person name="Xu J."/>
            <person name="Bruns T."/>
            <person name="Baldrian P."/>
            <person name="Vilgalys R."/>
            <person name="Henrissat B."/>
            <person name="Grigoriev I.V."/>
            <person name="Hibbett D."/>
            <person name="Nagy L.G."/>
            <person name="Martin F.M."/>
        </authorList>
    </citation>
    <scope>NUCLEOTIDE SEQUENCE</scope>
    <source>
        <strain evidence="1">P2</strain>
    </source>
</reference>
<proteinExistence type="predicted"/>
<organism evidence="1 2">
    <name type="scientific">Thelephora ganbajun</name>
    <name type="common">Ganba fungus</name>
    <dbReference type="NCBI Taxonomy" id="370292"/>
    <lineage>
        <taxon>Eukaryota</taxon>
        <taxon>Fungi</taxon>
        <taxon>Dikarya</taxon>
        <taxon>Basidiomycota</taxon>
        <taxon>Agaricomycotina</taxon>
        <taxon>Agaricomycetes</taxon>
        <taxon>Thelephorales</taxon>
        <taxon>Thelephoraceae</taxon>
        <taxon>Thelephora</taxon>
    </lineage>
</organism>
<evidence type="ECO:0000313" key="1">
    <source>
        <dbReference type="EMBL" id="KAF9649388.1"/>
    </source>
</evidence>
<evidence type="ECO:0000313" key="2">
    <source>
        <dbReference type="Proteomes" id="UP000886501"/>
    </source>
</evidence>
<name>A0ACB6ZJ82_THEGA</name>
<gene>
    <name evidence="1" type="ORF">BDM02DRAFT_3186288</name>
</gene>
<dbReference type="EMBL" id="MU117998">
    <property type="protein sequence ID" value="KAF9649388.1"/>
    <property type="molecule type" value="Genomic_DNA"/>
</dbReference>
<keyword evidence="2" id="KW-1185">Reference proteome</keyword>
<reference evidence="1" key="2">
    <citation type="journal article" date="2020" name="Nat. Commun.">
        <title>Large-scale genome sequencing of mycorrhizal fungi provides insights into the early evolution of symbiotic traits.</title>
        <authorList>
            <person name="Miyauchi S."/>
            <person name="Kiss E."/>
            <person name="Kuo A."/>
            <person name="Drula E."/>
            <person name="Kohler A."/>
            <person name="Sanchez-Garcia M."/>
            <person name="Morin E."/>
            <person name="Andreopoulos B."/>
            <person name="Barry K.W."/>
            <person name="Bonito G."/>
            <person name="Buee M."/>
            <person name="Carver A."/>
            <person name="Chen C."/>
            <person name="Cichocki N."/>
            <person name="Clum A."/>
            <person name="Culley D."/>
            <person name="Crous P.W."/>
            <person name="Fauchery L."/>
            <person name="Girlanda M."/>
            <person name="Hayes R.D."/>
            <person name="Keri Z."/>
            <person name="LaButti K."/>
            <person name="Lipzen A."/>
            <person name="Lombard V."/>
            <person name="Magnuson J."/>
            <person name="Maillard F."/>
            <person name="Murat C."/>
            <person name="Nolan M."/>
            <person name="Ohm R.A."/>
            <person name="Pangilinan J."/>
            <person name="Pereira M.F."/>
            <person name="Perotto S."/>
            <person name="Peter M."/>
            <person name="Pfister S."/>
            <person name="Riley R."/>
            <person name="Sitrit Y."/>
            <person name="Stielow J.B."/>
            <person name="Szollosi G."/>
            <person name="Zifcakova L."/>
            <person name="Stursova M."/>
            <person name="Spatafora J.W."/>
            <person name="Tedersoo L."/>
            <person name="Vaario L.M."/>
            <person name="Yamada A."/>
            <person name="Yan M."/>
            <person name="Wang P."/>
            <person name="Xu J."/>
            <person name="Bruns T."/>
            <person name="Baldrian P."/>
            <person name="Vilgalys R."/>
            <person name="Dunand C."/>
            <person name="Henrissat B."/>
            <person name="Grigoriev I.V."/>
            <person name="Hibbett D."/>
            <person name="Nagy L.G."/>
            <person name="Martin F.M."/>
        </authorList>
    </citation>
    <scope>NUCLEOTIDE SEQUENCE</scope>
    <source>
        <strain evidence="1">P2</strain>
    </source>
</reference>
<accession>A0ACB6ZJ82</accession>
<sequence>MAEANPMSAVISEGSSVYGSTPNPLRDVVDAFMREINGLKTKIASLEAKIDGLKKVKVEAAASGDPPVKSEVKSEPLEDALVIDSEGTPAPAQWEDALDNEQMYLTREEQEHMEVDDGPGDVPQDTGDVGRQVIASVPSRRQSTEEPAWTTPPRGEVLFKVNPEHTWRIAVTNGIVPPPAQVLTLPSQPRDETPPLPPRSPSPPPFVPLTRAFGIIPASQAKRKRDFELIIEIPAKRFKASQYPTPSSSSNGFVASSSSTTLDSPAVTIVRAPAQKVCTGSCRKVIIREIGGTRFKVDLNPEIRSVTVTRHFMWSHFGTHQVHPFSEPPKDQVDRHGYDHFVFIHEDNGPQVPFVPGEPGLVTHFEDRSWPALDRYRVFGRVNAFPARWKYMGLYKATKLPAWTPEEIKGLGLTIKSRWATTVRESKWAHPILARIMLRKKLGRKPTNDEVDDQIQKLKRVSTPLPPLHIIAAALENGEEKLYPWKLECEGYEENLQWEISITFPRYEKEAKSRRPNASGKT</sequence>
<dbReference type="Proteomes" id="UP000886501">
    <property type="component" value="Unassembled WGS sequence"/>
</dbReference>